<gene>
    <name evidence="1" type="ORF">L198_04488</name>
</gene>
<dbReference type="OrthoDB" id="5392716at2759"/>
<reference evidence="1 2" key="1">
    <citation type="submission" date="2016-06" db="EMBL/GenBank/DDBJ databases">
        <title>Evolution of pathogenesis and genome organization in the Tremellales.</title>
        <authorList>
            <person name="Cuomo C."/>
            <person name="Litvintseva A."/>
            <person name="Heitman J."/>
            <person name="Chen Y."/>
            <person name="Sun S."/>
            <person name="Springer D."/>
            <person name="Dromer F."/>
            <person name="Young S."/>
            <person name="Zeng Q."/>
            <person name="Chapman S."/>
            <person name="Gujja S."/>
            <person name="Saif S."/>
            <person name="Birren B."/>
        </authorList>
    </citation>
    <scope>NUCLEOTIDE SEQUENCE [LARGE SCALE GENOMIC DNA]</scope>
    <source>
        <strain evidence="1 2">CBS 7118</strain>
    </source>
</reference>
<name>A0A1E3J4T4_9TREE</name>
<evidence type="ECO:0000313" key="1">
    <source>
        <dbReference type="EMBL" id="ODN95869.1"/>
    </source>
</evidence>
<dbReference type="AlphaFoldDB" id="A0A1E3J4T4"/>
<dbReference type="Proteomes" id="UP000094819">
    <property type="component" value="Unassembled WGS sequence"/>
</dbReference>
<evidence type="ECO:0000313" key="2">
    <source>
        <dbReference type="Proteomes" id="UP000094819"/>
    </source>
</evidence>
<dbReference type="EMBL" id="AWGH01000012">
    <property type="protein sequence ID" value="ODN95869.1"/>
    <property type="molecule type" value="Genomic_DNA"/>
</dbReference>
<dbReference type="GeneID" id="30193701"/>
<proteinExistence type="predicted"/>
<accession>A0A1E3J4T4</accession>
<keyword evidence="2" id="KW-1185">Reference proteome</keyword>
<organism evidence="1 2">
    <name type="scientific">Cryptococcus wingfieldii CBS 7118</name>
    <dbReference type="NCBI Taxonomy" id="1295528"/>
    <lineage>
        <taxon>Eukaryota</taxon>
        <taxon>Fungi</taxon>
        <taxon>Dikarya</taxon>
        <taxon>Basidiomycota</taxon>
        <taxon>Agaricomycotina</taxon>
        <taxon>Tremellomycetes</taxon>
        <taxon>Tremellales</taxon>
        <taxon>Cryptococcaceae</taxon>
        <taxon>Cryptococcus</taxon>
    </lineage>
</organism>
<sequence length="191" mass="22530">MSKNAQYVYVWAVYDRQARKQPGEGNGFDERYPEIVQVLRLSHVCRQMRPLNKTQFKKHSPNVEHRSQKHVGIEIQWSTIWRNVLRTFEEYVAPEEQEDFSFDDPVHRLRIIGEEESQMFGDLCVETRDEASLTWWDDDQEKILEAAHAPVFAKLGMCPLSEEIGVARVWTLFWPMLELVQAPLEAYFESK</sequence>
<dbReference type="RefSeq" id="XP_019031534.1">
    <property type="nucleotide sequence ID" value="XM_019176606.1"/>
</dbReference>
<comment type="caution">
    <text evidence="1">The sequence shown here is derived from an EMBL/GenBank/DDBJ whole genome shotgun (WGS) entry which is preliminary data.</text>
</comment>
<protein>
    <submittedName>
        <fullName evidence="1">Uncharacterized protein</fullName>
    </submittedName>
</protein>